<evidence type="ECO:0000256" key="1">
    <source>
        <dbReference type="ARBA" id="ARBA00022737"/>
    </source>
</evidence>
<keyword evidence="5" id="KW-1133">Transmembrane helix</keyword>
<dbReference type="SMART" id="SM00248">
    <property type="entry name" value="ANK"/>
    <property type="match status" value="4"/>
</dbReference>
<sequence length="294" mass="31746">MSEEKSRIFWTSRIAGAVIICLLLGWYSVHRHAQQAVAPMTVELQNLFYENGLANNGTQDLTELAKKIGPARMDRLLYDAAPTISLAAMKWMVANGADPKNIGTLQDMSLLQRAAKLPQYDRMAYLLGFGLNPTTRTSDGRTLIHIAAAGDLDDRALALFMSKGLKIDDVDLLGRQAMHYASLKSIPVLISAGANISAVDSSGRTALHQAAKDGRNDAVTALLAAGASVYDQDKAGKTPLHLAAKARNTDQVIETLLAAGAPTTVRDSDGNTPRDLSEDTSRYGNRRSSIRDRL</sequence>
<evidence type="ECO:0000256" key="2">
    <source>
        <dbReference type="ARBA" id="ARBA00023043"/>
    </source>
</evidence>
<reference evidence="6" key="1">
    <citation type="journal article" date="2014" name="Int. J. Syst. Evol. Microbiol.">
        <title>Complete genome sequence of Corynebacterium casei LMG S-19264T (=DSM 44701T), isolated from a smear-ripened cheese.</title>
        <authorList>
            <consortium name="US DOE Joint Genome Institute (JGI-PGF)"/>
            <person name="Walter F."/>
            <person name="Albersmeier A."/>
            <person name="Kalinowski J."/>
            <person name="Ruckert C."/>
        </authorList>
    </citation>
    <scope>NUCLEOTIDE SEQUENCE</scope>
    <source>
        <strain evidence="6">CGMCC 1.10998</strain>
    </source>
</reference>
<feature type="repeat" description="ANK" evidence="3">
    <location>
        <begin position="202"/>
        <end position="234"/>
    </location>
</feature>
<dbReference type="PANTHER" id="PTHR24198">
    <property type="entry name" value="ANKYRIN REPEAT AND PROTEIN KINASE DOMAIN-CONTAINING PROTEIN"/>
    <property type="match status" value="1"/>
</dbReference>
<comment type="caution">
    <text evidence="6">The sequence shown here is derived from an EMBL/GenBank/DDBJ whole genome shotgun (WGS) entry which is preliminary data.</text>
</comment>
<feature type="region of interest" description="Disordered" evidence="4">
    <location>
        <begin position="261"/>
        <end position="294"/>
    </location>
</feature>
<dbReference type="Pfam" id="PF12796">
    <property type="entry name" value="Ank_2"/>
    <property type="match status" value="1"/>
</dbReference>
<evidence type="ECO:0008006" key="8">
    <source>
        <dbReference type="Google" id="ProtNLM"/>
    </source>
</evidence>
<evidence type="ECO:0000256" key="5">
    <source>
        <dbReference type="SAM" id="Phobius"/>
    </source>
</evidence>
<dbReference type="Gene3D" id="1.25.40.20">
    <property type="entry name" value="Ankyrin repeat-containing domain"/>
    <property type="match status" value="2"/>
</dbReference>
<accession>A0A916UCM2</accession>
<reference evidence="6" key="2">
    <citation type="submission" date="2020-09" db="EMBL/GenBank/DDBJ databases">
        <authorList>
            <person name="Sun Q."/>
            <person name="Zhou Y."/>
        </authorList>
    </citation>
    <scope>NUCLEOTIDE SEQUENCE</scope>
    <source>
        <strain evidence="6">CGMCC 1.10998</strain>
    </source>
</reference>
<dbReference type="AlphaFoldDB" id="A0A916UCM2"/>
<dbReference type="InterPro" id="IPR036770">
    <property type="entry name" value="Ankyrin_rpt-contain_sf"/>
</dbReference>
<organism evidence="6 7">
    <name type="scientific">Undibacterium terreum</name>
    <dbReference type="NCBI Taxonomy" id="1224302"/>
    <lineage>
        <taxon>Bacteria</taxon>
        <taxon>Pseudomonadati</taxon>
        <taxon>Pseudomonadota</taxon>
        <taxon>Betaproteobacteria</taxon>
        <taxon>Burkholderiales</taxon>
        <taxon>Oxalobacteraceae</taxon>
        <taxon>Undibacterium</taxon>
    </lineage>
</organism>
<proteinExistence type="predicted"/>
<feature type="repeat" description="ANK" evidence="3">
    <location>
        <begin position="235"/>
        <end position="268"/>
    </location>
</feature>
<dbReference type="InterPro" id="IPR002110">
    <property type="entry name" value="Ankyrin_rpt"/>
</dbReference>
<evidence type="ECO:0000256" key="4">
    <source>
        <dbReference type="SAM" id="MobiDB-lite"/>
    </source>
</evidence>
<name>A0A916UCM2_9BURK</name>
<keyword evidence="2 3" id="KW-0040">ANK repeat</keyword>
<dbReference type="PROSITE" id="PS50297">
    <property type="entry name" value="ANK_REP_REGION"/>
    <property type="match status" value="2"/>
</dbReference>
<dbReference type="Proteomes" id="UP000637423">
    <property type="component" value="Unassembled WGS sequence"/>
</dbReference>
<dbReference type="PANTHER" id="PTHR24198:SF165">
    <property type="entry name" value="ANKYRIN REPEAT-CONTAINING PROTEIN-RELATED"/>
    <property type="match status" value="1"/>
</dbReference>
<dbReference type="SUPFAM" id="SSF48403">
    <property type="entry name" value="Ankyrin repeat"/>
    <property type="match status" value="1"/>
</dbReference>
<dbReference type="RefSeq" id="WP_188565120.1">
    <property type="nucleotide sequence ID" value="NZ_BMED01000001.1"/>
</dbReference>
<evidence type="ECO:0000313" key="7">
    <source>
        <dbReference type="Proteomes" id="UP000637423"/>
    </source>
</evidence>
<feature type="transmembrane region" description="Helical" evidence="5">
    <location>
        <begin position="12"/>
        <end position="29"/>
    </location>
</feature>
<keyword evidence="1" id="KW-0677">Repeat</keyword>
<dbReference type="EMBL" id="BMED01000001">
    <property type="protein sequence ID" value="GGC67469.1"/>
    <property type="molecule type" value="Genomic_DNA"/>
</dbReference>
<dbReference type="PROSITE" id="PS50088">
    <property type="entry name" value="ANK_REPEAT"/>
    <property type="match status" value="2"/>
</dbReference>
<keyword evidence="7" id="KW-1185">Reference proteome</keyword>
<keyword evidence="5" id="KW-0812">Transmembrane</keyword>
<evidence type="ECO:0000256" key="3">
    <source>
        <dbReference type="PROSITE-ProRule" id="PRU00023"/>
    </source>
</evidence>
<evidence type="ECO:0000313" key="6">
    <source>
        <dbReference type="EMBL" id="GGC67469.1"/>
    </source>
</evidence>
<keyword evidence="5" id="KW-0472">Membrane</keyword>
<gene>
    <name evidence="6" type="ORF">GCM10011396_13090</name>
</gene>
<protein>
    <recommendedName>
        <fullName evidence="8">Ankyrin repeat</fullName>
    </recommendedName>
</protein>